<dbReference type="RefSeq" id="WP_051239768.1">
    <property type="nucleotide sequence ID" value="NZ_AUFF01000003.1"/>
</dbReference>
<evidence type="ECO:0000259" key="2">
    <source>
        <dbReference type="Pfam" id="PF02517"/>
    </source>
</evidence>
<organism evidence="3 4">
    <name type="scientific">Arenimonas composti TR7-09 = DSM 18010</name>
    <dbReference type="NCBI Taxonomy" id="1121013"/>
    <lineage>
        <taxon>Bacteria</taxon>
        <taxon>Pseudomonadati</taxon>
        <taxon>Pseudomonadota</taxon>
        <taxon>Gammaproteobacteria</taxon>
        <taxon>Lysobacterales</taxon>
        <taxon>Lysobacteraceae</taxon>
        <taxon>Arenimonas</taxon>
    </lineage>
</organism>
<reference evidence="3 4" key="1">
    <citation type="submission" date="2013-09" db="EMBL/GenBank/DDBJ databases">
        <title>Genome sequencing of Arenimonas composti.</title>
        <authorList>
            <person name="Chen F."/>
            <person name="Wang G."/>
        </authorList>
    </citation>
    <scope>NUCLEOTIDE SEQUENCE [LARGE SCALE GENOMIC DNA]</scope>
    <source>
        <strain evidence="3 4">TR7-09</strain>
    </source>
</reference>
<feature type="transmembrane region" description="Helical" evidence="1">
    <location>
        <begin position="32"/>
        <end position="52"/>
    </location>
</feature>
<feature type="transmembrane region" description="Helical" evidence="1">
    <location>
        <begin position="145"/>
        <end position="161"/>
    </location>
</feature>
<keyword evidence="1" id="KW-0812">Transmembrane</keyword>
<sequence>MSRLADIFSYSATFAAIAFALFLLARFRDARLSIPLGFAFALYLGIDDLLTALGGQAGLAFVGGNWNWSGKLYSLALAIAVLLAFRIPREAAGLVWPRRNAGSSLVATCLLIALSATLGAVFRPDAPDAETLAFQLTMPGIVEELVYRGVAPALFLGLVAGRREPGASPWPAILATAVMFSLWHGLGLRGGEFGFEWIPAAYTLVGGLAYGWLRFHSGSLLWPVIAHAGGNVIFLLVPMVI</sequence>
<accession>A0A091B9K2</accession>
<proteinExistence type="predicted"/>
<feature type="transmembrane region" description="Helical" evidence="1">
    <location>
        <begin position="197"/>
        <end position="213"/>
    </location>
</feature>
<feature type="transmembrane region" description="Helical" evidence="1">
    <location>
        <begin position="101"/>
        <end position="122"/>
    </location>
</feature>
<feature type="transmembrane region" description="Helical" evidence="1">
    <location>
        <begin position="168"/>
        <end position="185"/>
    </location>
</feature>
<comment type="caution">
    <text evidence="3">The sequence shown here is derived from an EMBL/GenBank/DDBJ whole genome shotgun (WGS) entry which is preliminary data.</text>
</comment>
<keyword evidence="1" id="KW-1133">Transmembrane helix</keyword>
<keyword evidence="1" id="KW-0472">Membrane</keyword>
<evidence type="ECO:0000313" key="4">
    <source>
        <dbReference type="Proteomes" id="UP000029391"/>
    </source>
</evidence>
<dbReference type="GO" id="GO:0004175">
    <property type="term" value="F:endopeptidase activity"/>
    <property type="evidence" value="ECO:0007669"/>
    <property type="project" value="UniProtKB-ARBA"/>
</dbReference>
<feature type="transmembrane region" description="Helical" evidence="1">
    <location>
        <begin position="220"/>
        <end position="240"/>
    </location>
</feature>
<dbReference type="GO" id="GO:0080120">
    <property type="term" value="P:CAAX-box protein maturation"/>
    <property type="evidence" value="ECO:0007669"/>
    <property type="project" value="UniProtKB-ARBA"/>
</dbReference>
<dbReference type="STRING" id="1121013.GCA_000426365_01655"/>
<feature type="transmembrane region" description="Helical" evidence="1">
    <location>
        <begin position="7"/>
        <end position="25"/>
    </location>
</feature>
<dbReference type="InterPro" id="IPR003675">
    <property type="entry name" value="Rce1/LyrA-like_dom"/>
</dbReference>
<feature type="transmembrane region" description="Helical" evidence="1">
    <location>
        <begin position="72"/>
        <end position="89"/>
    </location>
</feature>
<dbReference type="EMBL" id="AWXU01000037">
    <property type="protein sequence ID" value="KFN49338.1"/>
    <property type="molecule type" value="Genomic_DNA"/>
</dbReference>
<feature type="domain" description="CAAX prenyl protease 2/Lysostaphin resistance protein A-like" evidence="2">
    <location>
        <begin position="133"/>
        <end position="232"/>
    </location>
</feature>
<dbReference type="Proteomes" id="UP000029391">
    <property type="component" value="Unassembled WGS sequence"/>
</dbReference>
<dbReference type="AlphaFoldDB" id="A0A091B9K2"/>
<dbReference type="Pfam" id="PF02517">
    <property type="entry name" value="Rce1-like"/>
    <property type="match status" value="1"/>
</dbReference>
<evidence type="ECO:0000313" key="3">
    <source>
        <dbReference type="EMBL" id="KFN49338.1"/>
    </source>
</evidence>
<name>A0A091B9K2_9GAMM</name>
<gene>
    <name evidence="3" type="ORF">P873_11235</name>
</gene>
<evidence type="ECO:0000256" key="1">
    <source>
        <dbReference type="SAM" id="Phobius"/>
    </source>
</evidence>
<dbReference type="eggNOG" id="COG1266">
    <property type="taxonomic scope" value="Bacteria"/>
</dbReference>
<protein>
    <recommendedName>
        <fullName evidence="2">CAAX prenyl protease 2/Lysostaphin resistance protein A-like domain-containing protein</fullName>
    </recommendedName>
</protein>
<keyword evidence="4" id="KW-1185">Reference proteome</keyword>